<evidence type="ECO:0000313" key="3">
    <source>
        <dbReference type="EMBL" id="GLC61244.1"/>
    </source>
</evidence>
<accession>A0A9W6F9E7</accession>
<organism evidence="3 4">
    <name type="scientific">Pleodorina starrii</name>
    <dbReference type="NCBI Taxonomy" id="330485"/>
    <lineage>
        <taxon>Eukaryota</taxon>
        <taxon>Viridiplantae</taxon>
        <taxon>Chlorophyta</taxon>
        <taxon>core chlorophytes</taxon>
        <taxon>Chlorophyceae</taxon>
        <taxon>CS clade</taxon>
        <taxon>Chlamydomonadales</taxon>
        <taxon>Volvocaceae</taxon>
        <taxon>Pleodorina</taxon>
    </lineage>
</organism>
<dbReference type="PRINTS" id="PR00049">
    <property type="entry name" value="WILMSTUMOUR"/>
</dbReference>
<keyword evidence="2" id="KW-1133">Transmembrane helix</keyword>
<sequence length="383" mass="40616">MTVLNVGGLRPHLTAGFDGTFTSREQDWGLSGFAQRSDLLDPEQGWLDEEGALHLRLDVLQIVPYWVEYGGFERLHWEWVRNNARLWAEMRRVGVTDLWVSYGLEGGESRVGFTLADQFYPSRAALQQALFERSPALGTYFATAAAAAAATDPHRADDPISIAIPTATDGPDNLAGFNDRGPGGEGRDALLSYGGARDTSASTAPCGRMAAAVKPPPPPPPPLRRPTRRPLSAERQGQRSCYDGVALAAVCGVLLGCMALSVYCAAKRRPPRRSDLRKKRVLLAGRPGSSSAAESSPSGEGARSAAPAATSWLAAVMRRLQPPPTPPPPPPPPPPPSPPPGQAQQGSHLARAERRHLHPGGGETAPVPAAATATTFNVGFTTA</sequence>
<dbReference type="EMBL" id="BRXU01000044">
    <property type="protein sequence ID" value="GLC61244.1"/>
    <property type="molecule type" value="Genomic_DNA"/>
</dbReference>
<evidence type="ECO:0000256" key="2">
    <source>
        <dbReference type="SAM" id="Phobius"/>
    </source>
</evidence>
<evidence type="ECO:0000256" key="1">
    <source>
        <dbReference type="SAM" id="MobiDB-lite"/>
    </source>
</evidence>
<feature type="compositionally biased region" description="Low complexity" evidence="1">
    <location>
        <begin position="284"/>
        <end position="309"/>
    </location>
</feature>
<dbReference type="SUPFAM" id="SSF49599">
    <property type="entry name" value="TRAF domain-like"/>
    <property type="match status" value="1"/>
</dbReference>
<feature type="region of interest" description="Disordered" evidence="1">
    <location>
        <begin position="268"/>
        <end position="383"/>
    </location>
</feature>
<proteinExistence type="predicted"/>
<feature type="compositionally biased region" description="Pro residues" evidence="1">
    <location>
        <begin position="321"/>
        <end position="341"/>
    </location>
</feature>
<keyword evidence="4" id="KW-1185">Reference proteome</keyword>
<dbReference type="AlphaFoldDB" id="A0A9W6F9E7"/>
<keyword evidence="2" id="KW-0812">Transmembrane</keyword>
<feature type="compositionally biased region" description="Basic residues" evidence="1">
    <location>
        <begin position="268"/>
        <end position="281"/>
    </location>
</feature>
<feature type="transmembrane region" description="Helical" evidence="2">
    <location>
        <begin position="245"/>
        <end position="266"/>
    </location>
</feature>
<dbReference type="Proteomes" id="UP001165080">
    <property type="component" value="Unassembled WGS sequence"/>
</dbReference>
<feature type="compositionally biased region" description="Pro residues" evidence="1">
    <location>
        <begin position="214"/>
        <end position="224"/>
    </location>
</feature>
<feature type="compositionally biased region" description="Low complexity" evidence="1">
    <location>
        <begin position="364"/>
        <end position="375"/>
    </location>
</feature>
<gene>
    <name evidence="3" type="primary">PLESTMB000500</name>
    <name evidence="3" type="ORF">PLESTB_001735300</name>
</gene>
<feature type="region of interest" description="Disordered" evidence="1">
    <location>
        <begin position="186"/>
        <end position="239"/>
    </location>
</feature>
<name>A0A9W6F9E7_9CHLO</name>
<comment type="caution">
    <text evidence="3">The sequence shown here is derived from an EMBL/GenBank/DDBJ whole genome shotgun (WGS) entry which is preliminary data.</text>
</comment>
<evidence type="ECO:0000313" key="4">
    <source>
        <dbReference type="Proteomes" id="UP001165080"/>
    </source>
</evidence>
<protein>
    <submittedName>
        <fullName evidence="3">Uncharacterized protein</fullName>
    </submittedName>
</protein>
<keyword evidence="2" id="KW-0472">Membrane</keyword>
<reference evidence="3 4" key="1">
    <citation type="journal article" date="2023" name="Commun. Biol.">
        <title>Reorganization of the ancestral sex-determining regions during the evolution of trioecy in Pleodorina starrii.</title>
        <authorList>
            <person name="Takahashi K."/>
            <person name="Suzuki S."/>
            <person name="Kawai-Toyooka H."/>
            <person name="Yamamoto K."/>
            <person name="Hamaji T."/>
            <person name="Ootsuki R."/>
            <person name="Yamaguchi H."/>
            <person name="Kawachi M."/>
            <person name="Higashiyama T."/>
            <person name="Nozaki H."/>
        </authorList>
    </citation>
    <scope>NUCLEOTIDE SEQUENCE [LARGE SCALE GENOMIC DNA]</scope>
    <source>
        <strain evidence="3 4">NIES-4479</strain>
    </source>
</reference>